<keyword evidence="2" id="KW-1185">Reference proteome</keyword>
<accession>A0ABR9D9Z6</accession>
<reference evidence="1 2" key="1">
    <citation type="submission" date="2020-09" db="EMBL/GenBank/DDBJ databases">
        <title>Methylomonas albis sp. nov. and Methylomonas fluvii sp. nov.: Two cold-adapted methanotrophs from the River Elbe and an amended description of Methylovulum psychrotolerans strain Eb1.</title>
        <authorList>
            <person name="Bussmann I.K."/>
            <person name="Klings K.-W."/>
            <person name="Warnstedt J."/>
            <person name="Hoppert M."/>
            <person name="Saborowski A."/>
            <person name="Horn F."/>
            <person name="Liebner S."/>
        </authorList>
    </citation>
    <scope>NUCLEOTIDE SEQUENCE [LARGE SCALE GENOMIC DNA]</scope>
    <source>
        <strain evidence="1 2">EbB</strain>
    </source>
</reference>
<evidence type="ECO:0000313" key="2">
    <source>
        <dbReference type="Proteomes" id="UP000641152"/>
    </source>
</evidence>
<dbReference type="EMBL" id="JACXST010000001">
    <property type="protein sequence ID" value="MBD9359924.1"/>
    <property type="molecule type" value="Genomic_DNA"/>
</dbReference>
<protein>
    <submittedName>
        <fullName evidence="1">Uncharacterized protein</fullName>
    </submittedName>
</protein>
<proteinExistence type="predicted"/>
<dbReference type="PANTHER" id="PTHR40743:SF1">
    <property type="entry name" value="POSSIBLE GLYCOSYLTRANSFERASE"/>
    <property type="match status" value="1"/>
</dbReference>
<dbReference type="RefSeq" id="WP_192392747.1">
    <property type="nucleotide sequence ID" value="NZ_CAJHIU010000001.1"/>
</dbReference>
<gene>
    <name evidence="1" type="ORF">EBB_05055</name>
</gene>
<sequence length="223" mass="25981">MNLIIEYFNPNNDERHQEYLDCLQKNIANDLIQKVHVFISDGSELDMACGKIIINRSRQRPTYYELFNYCNENLKEKICIVANGDIIFTKDICFFNTISLDKVFIALTRWELVLHQQQWIPAPFKKGTSQDAWIFKAPVLTCEEMNFNLGKPGCDNKIVKLVYDLGYEIRNPGNGLVTIHNHRSQFRTYTEKERVPGPYLLVLPNQDITKKARLLEIPGFFES</sequence>
<name>A0ABR9D9Z6_9GAMM</name>
<dbReference type="PANTHER" id="PTHR40743">
    <property type="entry name" value="NUCLEOTIDE-DIPHOSPHO-SUGAR TRANSFERASE CONTAINING PROTEIN"/>
    <property type="match status" value="1"/>
</dbReference>
<evidence type="ECO:0000313" key="1">
    <source>
        <dbReference type="EMBL" id="MBD9359924.1"/>
    </source>
</evidence>
<organism evidence="1 2">
    <name type="scientific">Methylomonas fluvii</name>
    <dbReference type="NCBI Taxonomy" id="1854564"/>
    <lineage>
        <taxon>Bacteria</taxon>
        <taxon>Pseudomonadati</taxon>
        <taxon>Pseudomonadota</taxon>
        <taxon>Gammaproteobacteria</taxon>
        <taxon>Methylococcales</taxon>
        <taxon>Methylococcaceae</taxon>
        <taxon>Methylomonas</taxon>
    </lineage>
</organism>
<comment type="caution">
    <text evidence="1">The sequence shown here is derived from an EMBL/GenBank/DDBJ whole genome shotgun (WGS) entry which is preliminary data.</text>
</comment>
<dbReference type="Proteomes" id="UP000641152">
    <property type="component" value="Unassembled WGS sequence"/>
</dbReference>